<proteinExistence type="predicted"/>
<reference evidence="1 2" key="1">
    <citation type="submission" date="2020-07" db="EMBL/GenBank/DDBJ databases">
        <title>Genomic Encyclopedia of Type Strains, Phase IV (KMG-IV): sequencing the most valuable type-strain genomes for metagenomic binning, comparative biology and taxonomic classification.</title>
        <authorList>
            <person name="Goeker M."/>
        </authorList>
    </citation>
    <scope>NUCLEOTIDE SEQUENCE [LARGE SCALE GENOMIC DNA]</scope>
    <source>
        <strain evidence="1 2">DSM 17721</strain>
    </source>
</reference>
<keyword evidence="2" id="KW-1185">Reference proteome</keyword>
<organism evidence="1 2">
    <name type="scientific">Desulfosalsimonas propionicica</name>
    <dbReference type="NCBI Taxonomy" id="332175"/>
    <lineage>
        <taxon>Bacteria</taxon>
        <taxon>Pseudomonadati</taxon>
        <taxon>Thermodesulfobacteriota</taxon>
        <taxon>Desulfobacteria</taxon>
        <taxon>Desulfobacterales</taxon>
        <taxon>Desulfosalsimonadaceae</taxon>
        <taxon>Desulfosalsimonas</taxon>
    </lineage>
</organism>
<dbReference type="EMBL" id="JACDUS010000016">
    <property type="protein sequence ID" value="MBA2883083.1"/>
    <property type="molecule type" value="Genomic_DNA"/>
</dbReference>
<sequence length="72" mass="8522">MPQHVKNLFMLGSGANTQYTPQEIKQLWQKHGRQFLKHLDGLDRETSPFRMFPMIFSLLNSDETRERARFGL</sequence>
<comment type="caution">
    <text evidence="1">The sequence shown here is derived from an EMBL/GenBank/DDBJ whole genome shotgun (WGS) entry which is preliminary data.</text>
</comment>
<protein>
    <submittedName>
        <fullName evidence="1">Uncharacterized protein</fullName>
    </submittedName>
</protein>
<dbReference type="Proteomes" id="UP000525298">
    <property type="component" value="Unassembled WGS sequence"/>
</dbReference>
<gene>
    <name evidence="1" type="ORF">HNR65_003440</name>
</gene>
<evidence type="ECO:0000313" key="1">
    <source>
        <dbReference type="EMBL" id="MBA2883083.1"/>
    </source>
</evidence>
<evidence type="ECO:0000313" key="2">
    <source>
        <dbReference type="Proteomes" id="UP000525298"/>
    </source>
</evidence>
<name>A0A7W0HM81_9BACT</name>
<dbReference type="AlphaFoldDB" id="A0A7W0HM81"/>
<accession>A0A7W0HM81</accession>